<evidence type="ECO:0000256" key="11">
    <source>
        <dbReference type="ARBA" id="ARBA00022516"/>
    </source>
</evidence>
<keyword evidence="19" id="KW-0443">Lipid metabolism</keyword>
<dbReference type="GO" id="GO:0005791">
    <property type="term" value="C:rough endoplasmic reticulum"/>
    <property type="evidence" value="ECO:0007669"/>
    <property type="project" value="UniProtKB-SubCell"/>
</dbReference>
<evidence type="ECO:0000256" key="31">
    <source>
        <dbReference type="ARBA" id="ARBA00032350"/>
    </source>
</evidence>
<dbReference type="EMBL" id="AKHW03006215">
    <property type="protein sequence ID" value="KYO23099.1"/>
    <property type="molecule type" value="Genomic_DNA"/>
</dbReference>
<evidence type="ECO:0000256" key="5">
    <source>
        <dbReference type="ARBA" id="ARBA00004613"/>
    </source>
</evidence>
<gene>
    <name evidence="35" type="primary">PTGDS</name>
    <name evidence="35" type="ORF">Y1Q_0005558</name>
</gene>
<evidence type="ECO:0000256" key="3">
    <source>
        <dbReference type="ARBA" id="ARBA00004555"/>
    </source>
</evidence>
<reference evidence="35 36" key="1">
    <citation type="journal article" date="2012" name="Genome Biol.">
        <title>Sequencing three crocodilian genomes to illuminate the evolution of archosaurs and amniotes.</title>
        <authorList>
            <person name="St John J.A."/>
            <person name="Braun E.L."/>
            <person name="Isberg S.R."/>
            <person name="Miles L.G."/>
            <person name="Chong A.Y."/>
            <person name="Gongora J."/>
            <person name="Dalzell P."/>
            <person name="Moran C."/>
            <person name="Bed'hom B."/>
            <person name="Abzhanov A."/>
            <person name="Burgess S.C."/>
            <person name="Cooksey A.M."/>
            <person name="Castoe T.A."/>
            <person name="Crawford N.G."/>
            <person name="Densmore L.D."/>
            <person name="Drew J.C."/>
            <person name="Edwards S.V."/>
            <person name="Faircloth B.C."/>
            <person name="Fujita M.K."/>
            <person name="Greenwold M.J."/>
            <person name="Hoffmann F.G."/>
            <person name="Howard J.M."/>
            <person name="Iguchi T."/>
            <person name="Janes D.E."/>
            <person name="Khan S.Y."/>
            <person name="Kohno S."/>
            <person name="de Koning A.J."/>
            <person name="Lance S.L."/>
            <person name="McCarthy F.M."/>
            <person name="McCormack J.E."/>
            <person name="Merchant M.E."/>
            <person name="Peterson D.G."/>
            <person name="Pollock D.D."/>
            <person name="Pourmand N."/>
            <person name="Raney B.J."/>
            <person name="Roessler K.A."/>
            <person name="Sanford J.R."/>
            <person name="Sawyer R.H."/>
            <person name="Schmidt C.J."/>
            <person name="Triplett E.W."/>
            <person name="Tuberville T.D."/>
            <person name="Venegas-Anaya M."/>
            <person name="Howard J.T."/>
            <person name="Jarvis E.D."/>
            <person name="Guillette L.J.Jr."/>
            <person name="Glenn T.C."/>
            <person name="Green R.E."/>
            <person name="Ray D.A."/>
        </authorList>
    </citation>
    <scope>NUCLEOTIDE SEQUENCE [LARGE SCALE GENOMIC DNA]</scope>
    <source>
        <strain evidence="35">KSC_2009_1</strain>
    </source>
</reference>
<name>A0A151MF27_ALLMI</name>
<keyword evidence="13" id="KW-0643">Prostaglandin biosynthesis</keyword>
<evidence type="ECO:0000256" key="16">
    <source>
        <dbReference type="ARBA" id="ARBA00022824"/>
    </source>
</evidence>
<evidence type="ECO:0000256" key="28">
    <source>
        <dbReference type="ARBA" id="ARBA00023891"/>
    </source>
</evidence>
<feature type="domain" description="Lipocalin/cytosolic fatty-acid binding" evidence="34">
    <location>
        <begin position="35"/>
        <end position="178"/>
    </location>
</feature>
<evidence type="ECO:0000256" key="10">
    <source>
        <dbReference type="ARBA" id="ARBA00022501"/>
    </source>
</evidence>
<keyword evidence="36" id="KW-1185">Reference proteome</keyword>
<dbReference type="CDD" id="cd19419">
    <property type="entry name" value="lipocalin_L-PGDS"/>
    <property type="match status" value="1"/>
</dbReference>
<evidence type="ECO:0000256" key="24">
    <source>
        <dbReference type="ARBA" id="ARBA00023235"/>
    </source>
</evidence>
<evidence type="ECO:0000256" key="14">
    <source>
        <dbReference type="ARBA" id="ARBA00022675"/>
    </source>
</evidence>
<dbReference type="GO" id="GO:0043303">
    <property type="term" value="P:mast cell degranulation"/>
    <property type="evidence" value="ECO:0007669"/>
    <property type="project" value="UniProtKB-KW"/>
</dbReference>
<dbReference type="GO" id="GO:0004667">
    <property type="term" value="F:prostaglandin-D synthase activity"/>
    <property type="evidence" value="ECO:0007669"/>
    <property type="project" value="UniProtKB-EC"/>
</dbReference>
<dbReference type="GO" id="GO:0001516">
    <property type="term" value="P:prostaglandin biosynthetic process"/>
    <property type="evidence" value="ECO:0007669"/>
    <property type="project" value="UniProtKB-KW"/>
</dbReference>
<evidence type="ECO:0000256" key="33">
    <source>
        <dbReference type="SAM" id="SignalP"/>
    </source>
</evidence>
<dbReference type="GO" id="GO:0048471">
    <property type="term" value="C:perinuclear region of cytoplasm"/>
    <property type="evidence" value="ECO:0007669"/>
    <property type="project" value="UniProtKB-SubCell"/>
</dbReference>
<keyword evidence="15 33" id="KW-0732">Signal</keyword>
<dbReference type="PROSITE" id="PS00213">
    <property type="entry name" value="LIPOCALIN"/>
    <property type="match status" value="1"/>
</dbReference>
<evidence type="ECO:0000256" key="21">
    <source>
        <dbReference type="ARBA" id="ARBA00023157"/>
    </source>
</evidence>
<dbReference type="SUPFAM" id="SSF50814">
    <property type="entry name" value="Lipocalins"/>
    <property type="match status" value="1"/>
</dbReference>
<evidence type="ECO:0000256" key="7">
    <source>
        <dbReference type="ARBA" id="ARBA00011245"/>
    </source>
</evidence>
<comment type="subcellular location">
    <subcellularLocation>
        <location evidence="4">Cytoplasm</location>
        <location evidence="4">Perinuclear region</location>
    </subcellularLocation>
    <subcellularLocation>
        <location evidence="3">Golgi apparatus</location>
    </subcellularLocation>
    <subcellularLocation>
        <location evidence="1">Nucleus membrane</location>
    </subcellularLocation>
    <subcellularLocation>
        <location evidence="2">Rough endoplasmic reticulum</location>
    </subcellularLocation>
    <subcellularLocation>
        <location evidence="5">Secreted</location>
    </subcellularLocation>
</comment>
<dbReference type="InterPro" id="IPR002345">
    <property type="entry name" value="Lipocalin"/>
</dbReference>
<feature type="chain" id="PRO_5007585098" description="Prostaglandin-H2 D-isomerase" evidence="33">
    <location>
        <begin position="20"/>
        <end position="185"/>
    </location>
</feature>
<keyword evidence="12" id="KW-0964">Secreted</keyword>
<proteinExistence type="inferred from homology"/>
<keyword evidence="9" id="KW-0963">Cytoplasm</keyword>
<keyword evidence="10" id="KW-0644">Prostaglandin metabolism</keyword>
<evidence type="ECO:0000256" key="30">
    <source>
        <dbReference type="ARBA" id="ARBA00031917"/>
    </source>
</evidence>
<dbReference type="PANTHER" id="PTHR11430">
    <property type="entry name" value="LIPOCALIN"/>
    <property type="match status" value="1"/>
</dbReference>
<evidence type="ECO:0000256" key="2">
    <source>
        <dbReference type="ARBA" id="ARBA00004427"/>
    </source>
</evidence>
<sequence length="185" mass="20981">MQAALLSILGLALIGSLCAQEDVPVQPDFQPEKFTGKWYSIGLASNAKWFQDKKALMKMCTTVIESTPEGNLDVTSTYPKSDRCEKRNSLYIKTDQPGRFSYTSQRWGSQHDIRVVETNYDEYALVYTKKVKDTNTFTMVLLYGRTKELSPERLEKFTQFSKGQGLPEDAILILPKSDQCMEVAV</sequence>
<evidence type="ECO:0000256" key="1">
    <source>
        <dbReference type="ARBA" id="ARBA00004126"/>
    </source>
</evidence>
<evidence type="ECO:0000256" key="32">
    <source>
        <dbReference type="RuleBase" id="RU003695"/>
    </source>
</evidence>
<evidence type="ECO:0000256" key="15">
    <source>
        <dbReference type="ARBA" id="ARBA00022729"/>
    </source>
</evidence>
<dbReference type="KEGG" id="amj:102565053"/>
<keyword evidence="17" id="KW-0276">Fatty acid metabolism</keyword>
<keyword evidence="24" id="KW-0413">Isomerase</keyword>
<dbReference type="GeneID" id="102565053"/>
<comment type="subunit">
    <text evidence="7">Monomer.</text>
</comment>
<dbReference type="InterPro" id="IPR022272">
    <property type="entry name" value="Lipocalin_CS"/>
</dbReference>
<evidence type="ECO:0000256" key="9">
    <source>
        <dbReference type="ARBA" id="ARBA00022490"/>
    </source>
</evidence>
<evidence type="ECO:0000256" key="8">
    <source>
        <dbReference type="ARBA" id="ARBA00022448"/>
    </source>
</evidence>
<keyword evidence="18" id="KW-0333">Golgi apparatus</keyword>
<keyword evidence="23" id="KW-0325">Glycoprotein</keyword>
<feature type="signal peptide" evidence="33">
    <location>
        <begin position="1"/>
        <end position="19"/>
    </location>
</feature>
<comment type="similarity">
    <text evidence="6 32">Belongs to the calycin superfamily. Lipocalin family.</text>
</comment>
<evidence type="ECO:0000256" key="18">
    <source>
        <dbReference type="ARBA" id="ARBA00023034"/>
    </source>
</evidence>
<protein>
    <recommendedName>
        <fullName evidence="28">Prostaglandin-H2 D-isomerase</fullName>
        <ecNumber evidence="27">5.3.99.2</ecNumber>
    </recommendedName>
    <alternativeName>
        <fullName evidence="31">Glutathione-independent PGD synthase</fullName>
    </alternativeName>
    <alternativeName>
        <fullName evidence="30">Lipocalin-type prostaglandin-D synthase</fullName>
    </alternativeName>
    <alternativeName>
        <fullName evidence="29">Prostaglandin-D2 synthase</fullName>
    </alternativeName>
</protein>
<dbReference type="InterPro" id="IPR000566">
    <property type="entry name" value="Lipocln_cytosolic_FA-bd_dom"/>
</dbReference>
<keyword evidence="20" id="KW-0472">Membrane</keyword>
<dbReference type="PRINTS" id="PR00179">
    <property type="entry name" value="LIPOCALIN"/>
</dbReference>
<dbReference type="PRINTS" id="PR01254">
    <property type="entry name" value="PGNDSYNTHASE"/>
</dbReference>
<dbReference type="GO" id="GO:0005615">
    <property type="term" value="C:extracellular space"/>
    <property type="evidence" value="ECO:0007669"/>
    <property type="project" value="TreeGrafter"/>
</dbReference>
<evidence type="ECO:0000256" key="12">
    <source>
        <dbReference type="ARBA" id="ARBA00022525"/>
    </source>
</evidence>
<evidence type="ECO:0000256" key="4">
    <source>
        <dbReference type="ARBA" id="ARBA00004556"/>
    </source>
</evidence>
<dbReference type="eggNOG" id="ENOG502S6GK">
    <property type="taxonomic scope" value="Eukaryota"/>
</dbReference>
<dbReference type="PhylomeDB" id="A0A151MF27"/>
<dbReference type="GO" id="GO:0036094">
    <property type="term" value="F:small molecule binding"/>
    <property type="evidence" value="ECO:0007669"/>
    <property type="project" value="InterPro"/>
</dbReference>
<keyword evidence="25" id="KW-0539">Nucleus</keyword>
<dbReference type="Gene3D" id="2.40.128.20">
    <property type="match status" value="1"/>
</dbReference>
<evidence type="ECO:0000256" key="13">
    <source>
        <dbReference type="ARBA" id="ARBA00022585"/>
    </source>
</evidence>
<organism evidence="35 36">
    <name type="scientific">Alligator mississippiensis</name>
    <name type="common">American alligator</name>
    <dbReference type="NCBI Taxonomy" id="8496"/>
    <lineage>
        <taxon>Eukaryota</taxon>
        <taxon>Metazoa</taxon>
        <taxon>Chordata</taxon>
        <taxon>Craniata</taxon>
        <taxon>Vertebrata</taxon>
        <taxon>Euteleostomi</taxon>
        <taxon>Archelosauria</taxon>
        <taxon>Archosauria</taxon>
        <taxon>Crocodylia</taxon>
        <taxon>Alligatoridae</taxon>
        <taxon>Alligatorinae</taxon>
        <taxon>Alligator</taxon>
    </lineage>
</organism>
<evidence type="ECO:0000256" key="6">
    <source>
        <dbReference type="ARBA" id="ARBA00006889"/>
    </source>
</evidence>
<evidence type="ECO:0000256" key="22">
    <source>
        <dbReference type="ARBA" id="ARBA00023160"/>
    </source>
</evidence>
<evidence type="ECO:0000313" key="36">
    <source>
        <dbReference type="Proteomes" id="UP000050525"/>
    </source>
</evidence>
<comment type="caution">
    <text evidence="35">The sequence shown here is derived from an EMBL/GenBank/DDBJ whole genome shotgun (WGS) entry which is preliminary data.</text>
</comment>
<evidence type="ECO:0000256" key="29">
    <source>
        <dbReference type="ARBA" id="ARBA00030654"/>
    </source>
</evidence>
<dbReference type="OrthoDB" id="9048943at2759"/>
<dbReference type="GO" id="GO:0031965">
    <property type="term" value="C:nuclear membrane"/>
    <property type="evidence" value="ECO:0007669"/>
    <property type="project" value="UniProtKB-SubCell"/>
</dbReference>
<evidence type="ECO:0000259" key="34">
    <source>
        <dbReference type="Pfam" id="PF00061"/>
    </source>
</evidence>
<dbReference type="AlphaFoldDB" id="A0A151MF27"/>
<evidence type="ECO:0000256" key="23">
    <source>
        <dbReference type="ARBA" id="ARBA00023180"/>
    </source>
</evidence>
<evidence type="ECO:0000256" key="19">
    <source>
        <dbReference type="ARBA" id="ARBA00023098"/>
    </source>
</evidence>
<dbReference type="STRING" id="8496.A0A151MF27"/>
<evidence type="ECO:0000256" key="17">
    <source>
        <dbReference type="ARBA" id="ARBA00022832"/>
    </source>
</evidence>
<keyword evidence="22" id="KW-0275">Fatty acid biosynthesis</keyword>
<keyword evidence="14" id="KW-0467">Mast cell degranulation</keyword>
<evidence type="ECO:0000313" key="35">
    <source>
        <dbReference type="EMBL" id="KYO23099.1"/>
    </source>
</evidence>
<dbReference type="GO" id="GO:0005794">
    <property type="term" value="C:Golgi apparatus"/>
    <property type="evidence" value="ECO:0007669"/>
    <property type="project" value="UniProtKB-SubCell"/>
</dbReference>
<dbReference type="Proteomes" id="UP000050525">
    <property type="component" value="Unassembled WGS sequence"/>
</dbReference>
<keyword evidence="21" id="KW-1015">Disulfide bond</keyword>
<evidence type="ECO:0000256" key="20">
    <source>
        <dbReference type="ARBA" id="ARBA00023136"/>
    </source>
</evidence>
<keyword evidence="16" id="KW-0256">Endoplasmic reticulum</keyword>
<dbReference type="EC" id="5.3.99.2" evidence="27"/>
<evidence type="ECO:0000256" key="27">
    <source>
        <dbReference type="ARBA" id="ARBA00023799"/>
    </source>
</evidence>
<dbReference type="Pfam" id="PF00061">
    <property type="entry name" value="Lipocalin"/>
    <property type="match status" value="1"/>
</dbReference>
<evidence type="ECO:0000256" key="25">
    <source>
        <dbReference type="ARBA" id="ARBA00023242"/>
    </source>
</evidence>
<accession>A0A151MF27</accession>
<dbReference type="InterPro" id="IPR012674">
    <property type="entry name" value="Calycin"/>
</dbReference>
<comment type="catalytic activity">
    <reaction evidence="26">
        <text>prostaglandin H2 = prostaglandin D2</text>
        <dbReference type="Rhea" id="RHEA:10600"/>
        <dbReference type="ChEBI" id="CHEBI:57405"/>
        <dbReference type="ChEBI" id="CHEBI:57406"/>
        <dbReference type="EC" id="5.3.99.2"/>
    </reaction>
</comment>
<dbReference type="PANTHER" id="PTHR11430:SF86">
    <property type="entry name" value="PROSTAGLANDIN-H2 D-ISOMERASE"/>
    <property type="match status" value="1"/>
</dbReference>
<evidence type="ECO:0000256" key="26">
    <source>
        <dbReference type="ARBA" id="ARBA00023698"/>
    </source>
</evidence>
<keyword evidence="11" id="KW-0444">Lipid biosynthesis</keyword>
<keyword evidence="8" id="KW-0813">Transport</keyword>